<dbReference type="HOGENOM" id="CLU_2542912_0_0_1"/>
<proteinExistence type="predicted"/>
<accession>A0A0C9YCY8</accession>
<organism evidence="1 2">
    <name type="scientific">Laccaria amethystina LaAM-08-1</name>
    <dbReference type="NCBI Taxonomy" id="1095629"/>
    <lineage>
        <taxon>Eukaryota</taxon>
        <taxon>Fungi</taxon>
        <taxon>Dikarya</taxon>
        <taxon>Basidiomycota</taxon>
        <taxon>Agaricomycotina</taxon>
        <taxon>Agaricomycetes</taxon>
        <taxon>Agaricomycetidae</taxon>
        <taxon>Agaricales</taxon>
        <taxon>Agaricineae</taxon>
        <taxon>Hydnangiaceae</taxon>
        <taxon>Laccaria</taxon>
    </lineage>
</organism>
<dbReference type="AlphaFoldDB" id="A0A0C9YCY8"/>
<protein>
    <submittedName>
        <fullName evidence="1">Uncharacterized protein</fullName>
    </submittedName>
</protein>
<dbReference type="Proteomes" id="UP000054477">
    <property type="component" value="Unassembled WGS sequence"/>
</dbReference>
<keyword evidence="2" id="KW-1185">Reference proteome</keyword>
<name>A0A0C9YCY8_9AGAR</name>
<reference evidence="2" key="2">
    <citation type="submission" date="2015-01" db="EMBL/GenBank/DDBJ databases">
        <title>Evolutionary Origins and Diversification of the Mycorrhizal Mutualists.</title>
        <authorList>
            <consortium name="DOE Joint Genome Institute"/>
            <consortium name="Mycorrhizal Genomics Consortium"/>
            <person name="Kohler A."/>
            <person name="Kuo A."/>
            <person name="Nagy L.G."/>
            <person name="Floudas D."/>
            <person name="Copeland A."/>
            <person name="Barry K.W."/>
            <person name="Cichocki N."/>
            <person name="Veneault-Fourrey C."/>
            <person name="LaButti K."/>
            <person name="Lindquist E.A."/>
            <person name="Lipzen A."/>
            <person name="Lundell T."/>
            <person name="Morin E."/>
            <person name="Murat C."/>
            <person name="Riley R."/>
            <person name="Ohm R."/>
            <person name="Sun H."/>
            <person name="Tunlid A."/>
            <person name="Henrissat B."/>
            <person name="Grigoriev I.V."/>
            <person name="Hibbett D.S."/>
            <person name="Martin F."/>
        </authorList>
    </citation>
    <scope>NUCLEOTIDE SEQUENCE [LARGE SCALE GENOMIC DNA]</scope>
    <source>
        <strain evidence="2">LaAM-08-1</strain>
    </source>
</reference>
<evidence type="ECO:0000313" key="2">
    <source>
        <dbReference type="Proteomes" id="UP000054477"/>
    </source>
</evidence>
<dbReference type="EMBL" id="KN838556">
    <property type="protein sequence ID" value="KIK06003.1"/>
    <property type="molecule type" value="Genomic_DNA"/>
</dbReference>
<reference evidence="1 2" key="1">
    <citation type="submission" date="2014-04" db="EMBL/GenBank/DDBJ databases">
        <authorList>
            <consortium name="DOE Joint Genome Institute"/>
            <person name="Kuo A."/>
            <person name="Kohler A."/>
            <person name="Nagy L.G."/>
            <person name="Floudas D."/>
            <person name="Copeland A."/>
            <person name="Barry K.W."/>
            <person name="Cichocki N."/>
            <person name="Veneault-Fourrey C."/>
            <person name="LaButti K."/>
            <person name="Lindquist E.A."/>
            <person name="Lipzen A."/>
            <person name="Lundell T."/>
            <person name="Morin E."/>
            <person name="Murat C."/>
            <person name="Sun H."/>
            <person name="Tunlid A."/>
            <person name="Henrissat B."/>
            <person name="Grigoriev I.V."/>
            <person name="Hibbett D.S."/>
            <person name="Martin F."/>
            <person name="Nordberg H.P."/>
            <person name="Cantor M.N."/>
            <person name="Hua S.X."/>
        </authorList>
    </citation>
    <scope>NUCLEOTIDE SEQUENCE [LARGE SCALE GENOMIC DNA]</scope>
    <source>
        <strain evidence="1 2">LaAM-08-1</strain>
    </source>
</reference>
<feature type="non-terminal residue" evidence="1">
    <location>
        <position position="83"/>
    </location>
</feature>
<gene>
    <name evidence="1" type="ORF">K443DRAFT_674805</name>
</gene>
<evidence type="ECO:0000313" key="1">
    <source>
        <dbReference type="EMBL" id="KIK06003.1"/>
    </source>
</evidence>
<sequence length="83" mass="9094">MQDPVPRQEGNSRVDFVEDESIIYRASLAKISPTSAIDGNRPSSSHHGGRKILILFLAGIDLDHLFPSAPHLSEISLGHKRPP</sequence>